<dbReference type="AlphaFoldDB" id="A0A7J6UJN3"/>
<name>A0A7J6UJN3_PEROL</name>
<keyword evidence="2" id="KW-1185">Reference proteome</keyword>
<evidence type="ECO:0000313" key="2">
    <source>
        <dbReference type="Proteomes" id="UP000553632"/>
    </source>
</evidence>
<dbReference type="Proteomes" id="UP000553632">
    <property type="component" value="Unassembled WGS sequence"/>
</dbReference>
<dbReference type="EMBL" id="JABANO010002637">
    <property type="protein sequence ID" value="KAF4757464.1"/>
    <property type="molecule type" value="Genomic_DNA"/>
</dbReference>
<reference evidence="1 2" key="1">
    <citation type="submission" date="2020-04" db="EMBL/GenBank/DDBJ databases">
        <title>Perkinsus olseni comparative genomics.</title>
        <authorList>
            <person name="Bogema D.R."/>
        </authorList>
    </citation>
    <scope>NUCLEOTIDE SEQUENCE [LARGE SCALE GENOMIC DNA]</scope>
    <source>
        <strain evidence="1 2">ATCC PRA-207</strain>
    </source>
</reference>
<organism evidence="1 2">
    <name type="scientific">Perkinsus olseni</name>
    <name type="common">Perkinsus atlanticus</name>
    <dbReference type="NCBI Taxonomy" id="32597"/>
    <lineage>
        <taxon>Eukaryota</taxon>
        <taxon>Sar</taxon>
        <taxon>Alveolata</taxon>
        <taxon>Perkinsozoa</taxon>
        <taxon>Perkinsea</taxon>
        <taxon>Perkinsida</taxon>
        <taxon>Perkinsidae</taxon>
        <taxon>Perkinsus</taxon>
    </lineage>
</organism>
<accession>A0A7J6UJN3</accession>
<proteinExistence type="predicted"/>
<protein>
    <submittedName>
        <fullName evidence="1">Uncharacterized protein</fullName>
    </submittedName>
</protein>
<gene>
    <name evidence="1" type="ORF">FOZ63_015320</name>
</gene>
<sequence>MGFVIAENSYEVNAIIAINNMGGGAIDVKGVPIVVAPFVKEHAGLIESSPVSSTVSRTGTSTGVGSSCEHYTDACLGGIGFDFDEYVREALDLP</sequence>
<evidence type="ECO:0000313" key="1">
    <source>
        <dbReference type="EMBL" id="KAF4757464.1"/>
    </source>
</evidence>
<comment type="caution">
    <text evidence="1">The sequence shown here is derived from an EMBL/GenBank/DDBJ whole genome shotgun (WGS) entry which is preliminary data.</text>
</comment>